<dbReference type="InterPro" id="IPR053924">
    <property type="entry name" value="RecX_HTH_2nd"/>
</dbReference>
<dbReference type="Gene3D" id="1.10.10.10">
    <property type="entry name" value="Winged helix-like DNA-binding domain superfamily/Winged helix DNA-binding domain"/>
    <property type="match status" value="3"/>
</dbReference>
<dbReference type="GO" id="GO:0005737">
    <property type="term" value="C:cytoplasm"/>
    <property type="evidence" value="ECO:0007669"/>
    <property type="project" value="UniProtKB-SubCell"/>
</dbReference>
<dbReference type="InterPro" id="IPR003783">
    <property type="entry name" value="Regulatory_RecX"/>
</dbReference>
<evidence type="ECO:0000259" key="6">
    <source>
        <dbReference type="Pfam" id="PF02631"/>
    </source>
</evidence>
<comment type="subcellular location">
    <subcellularLocation>
        <location evidence="1 5">Cytoplasm</location>
    </subcellularLocation>
</comment>
<dbReference type="HAMAP" id="MF_01114">
    <property type="entry name" value="RecX"/>
    <property type="match status" value="1"/>
</dbReference>
<gene>
    <name evidence="5" type="primary">recX</name>
    <name evidence="8" type="ORF">CRP01_22595</name>
</gene>
<comment type="function">
    <text evidence="5">Modulates RecA activity.</text>
</comment>
<evidence type="ECO:0000256" key="4">
    <source>
        <dbReference type="ARBA" id="ARBA00022490"/>
    </source>
</evidence>
<organism evidence="8 9">
    <name type="scientific">Flavilitoribacter nigricans (strain ATCC 23147 / DSM 23189 / NBRC 102662 / NCIMB 1420 / SS-2)</name>
    <name type="common">Lewinella nigricans</name>
    <dbReference type="NCBI Taxonomy" id="1122177"/>
    <lineage>
        <taxon>Bacteria</taxon>
        <taxon>Pseudomonadati</taxon>
        <taxon>Bacteroidota</taxon>
        <taxon>Saprospiria</taxon>
        <taxon>Saprospirales</taxon>
        <taxon>Lewinellaceae</taxon>
        <taxon>Flavilitoribacter</taxon>
    </lineage>
</organism>
<evidence type="ECO:0000313" key="9">
    <source>
        <dbReference type="Proteomes" id="UP000223913"/>
    </source>
</evidence>
<protein>
    <recommendedName>
        <fullName evidence="3 5">Regulatory protein RecX</fullName>
    </recommendedName>
</protein>
<dbReference type="PANTHER" id="PTHR33602:SF1">
    <property type="entry name" value="REGULATORY PROTEIN RECX FAMILY PROTEIN"/>
    <property type="match status" value="1"/>
</dbReference>
<reference evidence="8 9" key="1">
    <citation type="submission" date="2017-10" db="EMBL/GenBank/DDBJ databases">
        <title>The draft genome sequence of Lewinella nigricans NBRC 102662.</title>
        <authorList>
            <person name="Wang K."/>
        </authorList>
    </citation>
    <scope>NUCLEOTIDE SEQUENCE [LARGE SCALE GENOMIC DNA]</scope>
    <source>
        <strain evidence="8 9">NBRC 102662</strain>
    </source>
</reference>
<accession>A0A2D0N995</accession>
<keyword evidence="9" id="KW-1185">Reference proteome</keyword>
<sequence length="162" mass="19626">MGENKSRKYLTKQQGLQKLQKYCAYQDRCHQEVRSKLIELGIYGDDLEEIIVELIEENFLNEERFARSYARGKFRFKCWGRIKITRELKSRRISDYLIRKALEEIPEEDYQQELYQFLERKLPQVKGKNDFERKQKLAAYAQRRGFESEYIWPTVNELIGEN</sequence>
<dbReference type="Proteomes" id="UP000223913">
    <property type="component" value="Unassembled WGS sequence"/>
</dbReference>
<dbReference type="EMBL" id="PDUD01000026">
    <property type="protein sequence ID" value="PHN04353.1"/>
    <property type="molecule type" value="Genomic_DNA"/>
</dbReference>
<evidence type="ECO:0000256" key="1">
    <source>
        <dbReference type="ARBA" id="ARBA00004496"/>
    </source>
</evidence>
<feature type="domain" description="RecX second three-helical" evidence="6">
    <location>
        <begin position="61"/>
        <end position="102"/>
    </location>
</feature>
<dbReference type="Pfam" id="PF02631">
    <property type="entry name" value="RecX_HTH2"/>
    <property type="match status" value="1"/>
</dbReference>
<dbReference type="AlphaFoldDB" id="A0A2D0N995"/>
<evidence type="ECO:0000256" key="2">
    <source>
        <dbReference type="ARBA" id="ARBA00009695"/>
    </source>
</evidence>
<comment type="caution">
    <text evidence="8">The sequence shown here is derived from an EMBL/GenBank/DDBJ whole genome shotgun (WGS) entry which is preliminary data.</text>
</comment>
<evidence type="ECO:0000259" key="7">
    <source>
        <dbReference type="Pfam" id="PF21981"/>
    </source>
</evidence>
<comment type="similarity">
    <text evidence="2 5">Belongs to the RecX family.</text>
</comment>
<dbReference type="OrthoDB" id="1523826at2"/>
<dbReference type="PANTHER" id="PTHR33602">
    <property type="entry name" value="REGULATORY PROTEIN RECX FAMILY PROTEIN"/>
    <property type="match status" value="1"/>
</dbReference>
<name>A0A2D0N995_FLAN2</name>
<feature type="domain" description="RecX third three-helical" evidence="7">
    <location>
        <begin position="108"/>
        <end position="152"/>
    </location>
</feature>
<dbReference type="InterPro" id="IPR036388">
    <property type="entry name" value="WH-like_DNA-bd_sf"/>
</dbReference>
<dbReference type="InterPro" id="IPR053925">
    <property type="entry name" value="RecX_HTH_3rd"/>
</dbReference>
<keyword evidence="4 5" id="KW-0963">Cytoplasm</keyword>
<evidence type="ECO:0000256" key="5">
    <source>
        <dbReference type="HAMAP-Rule" id="MF_01114"/>
    </source>
</evidence>
<evidence type="ECO:0000313" key="8">
    <source>
        <dbReference type="EMBL" id="PHN04353.1"/>
    </source>
</evidence>
<dbReference type="Pfam" id="PF21981">
    <property type="entry name" value="RecX_HTH3"/>
    <property type="match status" value="1"/>
</dbReference>
<evidence type="ECO:0000256" key="3">
    <source>
        <dbReference type="ARBA" id="ARBA00018111"/>
    </source>
</evidence>
<proteinExistence type="inferred from homology"/>
<dbReference type="GO" id="GO:0006282">
    <property type="term" value="P:regulation of DNA repair"/>
    <property type="evidence" value="ECO:0007669"/>
    <property type="project" value="UniProtKB-UniRule"/>
</dbReference>